<evidence type="ECO:0000256" key="1">
    <source>
        <dbReference type="SAM" id="Phobius"/>
    </source>
</evidence>
<reference evidence="3 4" key="1">
    <citation type="submission" date="2020-06" db="EMBL/GenBank/DDBJ databases">
        <authorList>
            <person name="Grouzdev D.S."/>
        </authorList>
    </citation>
    <scope>NUCLEOTIDE SEQUENCE [LARGE SCALE GENOMIC DNA]</scope>
    <source>
        <strain evidence="3 4">HO-A22</strain>
    </source>
</reference>
<keyword evidence="1" id="KW-1133">Transmembrane helix</keyword>
<dbReference type="AlphaFoldDB" id="A0A7Y6ULZ5"/>
<protein>
    <recommendedName>
        <fullName evidence="2">YhdP central domain-containing protein</fullName>
    </recommendedName>
</protein>
<keyword evidence="1" id="KW-0472">Membrane</keyword>
<sequence>MGEAGFLVLNWRASAPMSDIRGEKVGFRKKDIVALHALPSAQAHEPVIVHAPHKRGLLRLLSKIALCGFLFTFILAAGLIAVVESGAIDRTLNARARTALNAALGGAYRAEVGSTVVRMTSNGALALKAREVALSETTSGQPVANLSSISIALDPIALLTGRIAVSRLEAEGGDFDTGLLPRGKPIDLTKIKIADVGEALETLFAHVDRMSQMAAGRGDQTVLLSNFSFTVAGARDYIVPVDAKELEFNRDVDGSMHVKGSLTVDGVDVDLNANALGAKNHVAGFEASISNLPLKPFFYHGPFGKEAAFGIDATAGLTLTATRAAEGAKPDLRVAVRTSEGAFHAGGLVSTINPSQMDIAYDFERASVEILPSTVNVGRSVFPFTGAVKDLDRIAGATDQGFAIDLLFRNASSAPEDIAERPLIFDAKASGRFTSDARHRLIFDQLAVSSPLGSMFGSLSVAFGKTSPQVSFAAISDRMQPTAVKQLWPWWLAKGARRWAIRNLFGGTVTDARIEVSVAEGRIAANEGELKLDEKELNITFNIDDTRINIAGEIPPLRDTSGTFKLSGQRMEVGVKQGAAYFPSGRSVALNGGDFIIPDVYTKPLIAEMKIEVGGEADAIAELVTFKPIQALQKTPFVPGDFSGQVTAQVGARFGLVTDQHPPPPLWQVEMQLDDVAVTRPIAGRALSNVTGTFRVDNEQAVLDAQAMVEGAKIKLALIEPVDSKSKVKRKREISGTIDDAAREKLAPGLSRIISGPMGVDLVIDEANIQHATIDLTKAKLSLPWIGWSKGAGIAAEVRYTSDINDSVTTIKDFAIAGDGFGARGTLQVDAAGIANAKLSNVRLAQGDDFNVTIDRRKGVHVVTLSGTAADIRPILAQMKSSPGGNGGGGGDDITIQGQLGRVVGFNGEALSNVNLVYSERGQQIEDINLSAVTGSGQALVAKLAKSGADNILELTTGDAGSLARFADIYSNMRGGLLNLKLRDRGGRSWRGSIDIRKFSLVGEQRLQSMVSTPAGQDGRSLNQAVKRDIDVSTARFERGFAQLALDRSAIRVDGGVLRGTDVGATFQGTVRDGNGIMDMTGTFMPAYGLNRIFGELPLIGVLLGNGRDRGLLGITFKLNGPFNQPNLTINPLSIIAPGVFRSIFEFQ</sequence>
<evidence type="ECO:0000313" key="3">
    <source>
        <dbReference type="EMBL" id="NVD38612.1"/>
    </source>
</evidence>
<evidence type="ECO:0000313" key="4">
    <source>
        <dbReference type="Proteomes" id="UP000520198"/>
    </source>
</evidence>
<dbReference type="Proteomes" id="UP000520198">
    <property type="component" value="Unassembled WGS sequence"/>
</dbReference>
<feature type="domain" description="YhdP central" evidence="2">
    <location>
        <begin position="387"/>
        <end position="881"/>
    </location>
</feature>
<accession>A0A7Y6ULZ5</accession>
<proteinExistence type="predicted"/>
<gene>
    <name evidence="3" type="ORF">HT585_07095</name>
</gene>
<evidence type="ECO:0000259" key="2">
    <source>
        <dbReference type="Pfam" id="PF13116"/>
    </source>
</evidence>
<dbReference type="RefSeq" id="WP_176352267.1">
    <property type="nucleotide sequence ID" value="NZ_JABWDU010000002.1"/>
</dbReference>
<name>A0A7Y6ULZ5_9HYPH</name>
<organism evidence="3 4">
    <name type="scientific">Ensifer oleiphilus</name>
    <dbReference type="NCBI Taxonomy" id="2742698"/>
    <lineage>
        <taxon>Bacteria</taxon>
        <taxon>Pseudomonadati</taxon>
        <taxon>Pseudomonadota</taxon>
        <taxon>Alphaproteobacteria</taxon>
        <taxon>Hyphomicrobiales</taxon>
        <taxon>Rhizobiaceae</taxon>
        <taxon>Sinorhizobium/Ensifer group</taxon>
        <taxon>Ensifer</taxon>
    </lineage>
</organism>
<keyword evidence="1" id="KW-0812">Transmembrane</keyword>
<comment type="caution">
    <text evidence="3">The sequence shown here is derived from an EMBL/GenBank/DDBJ whole genome shotgun (WGS) entry which is preliminary data.</text>
</comment>
<dbReference type="EMBL" id="JABWDU010000002">
    <property type="protein sequence ID" value="NVD38612.1"/>
    <property type="molecule type" value="Genomic_DNA"/>
</dbReference>
<keyword evidence="4" id="KW-1185">Reference proteome</keyword>
<dbReference type="Pfam" id="PF13116">
    <property type="entry name" value="YhdP"/>
    <property type="match status" value="1"/>
</dbReference>
<dbReference type="InterPro" id="IPR025263">
    <property type="entry name" value="YhdP_central"/>
</dbReference>
<feature type="transmembrane region" description="Helical" evidence="1">
    <location>
        <begin position="64"/>
        <end position="83"/>
    </location>
</feature>